<dbReference type="PANTHER" id="PTHR46599:SF3">
    <property type="entry name" value="PIGGYBAC TRANSPOSABLE ELEMENT-DERIVED PROTEIN 4"/>
    <property type="match status" value="1"/>
</dbReference>
<feature type="domain" description="PiggyBac transposable element-derived protein" evidence="1">
    <location>
        <begin position="13"/>
        <end position="223"/>
    </location>
</feature>
<proteinExistence type="predicted"/>
<protein>
    <recommendedName>
        <fullName evidence="1">PiggyBac transposable element-derived protein domain-containing protein</fullName>
    </recommendedName>
</protein>
<dbReference type="PANTHER" id="PTHR46599">
    <property type="entry name" value="PIGGYBAC TRANSPOSABLE ELEMENT-DERIVED PROTEIN 4"/>
    <property type="match status" value="1"/>
</dbReference>
<gene>
    <name evidence="2" type="ORF">KUTeg_024815</name>
</gene>
<organism evidence="2 3">
    <name type="scientific">Tegillarca granosa</name>
    <name type="common">Malaysian cockle</name>
    <name type="synonym">Anadara granosa</name>
    <dbReference type="NCBI Taxonomy" id="220873"/>
    <lineage>
        <taxon>Eukaryota</taxon>
        <taxon>Metazoa</taxon>
        <taxon>Spiralia</taxon>
        <taxon>Lophotrochozoa</taxon>
        <taxon>Mollusca</taxon>
        <taxon>Bivalvia</taxon>
        <taxon>Autobranchia</taxon>
        <taxon>Pteriomorphia</taxon>
        <taxon>Arcoida</taxon>
        <taxon>Arcoidea</taxon>
        <taxon>Arcidae</taxon>
        <taxon>Tegillarca</taxon>
    </lineage>
</organism>
<reference evidence="2 3" key="1">
    <citation type="submission" date="2022-12" db="EMBL/GenBank/DDBJ databases">
        <title>Chromosome-level genome of Tegillarca granosa.</title>
        <authorList>
            <person name="Kim J."/>
        </authorList>
    </citation>
    <scope>NUCLEOTIDE SEQUENCE [LARGE SCALE GENOMIC DNA]</scope>
    <source>
        <strain evidence="2">Teg-2019</strain>
        <tissue evidence="2">Adductor muscle</tissue>
    </source>
</reference>
<dbReference type="Proteomes" id="UP001217089">
    <property type="component" value="Unassembled WGS sequence"/>
</dbReference>
<dbReference type="EMBL" id="JARBDR010000923">
    <property type="protein sequence ID" value="KAJ8298284.1"/>
    <property type="molecule type" value="Genomic_DNA"/>
</dbReference>
<evidence type="ECO:0000259" key="1">
    <source>
        <dbReference type="Pfam" id="PF13843"/>
    </source>
</evidence>
<accession>A0ABQ9DYZ2</accession>
<dbReference type="Pfam" id="PF13843">
    <property type="entry name" value="DDE_Tnp_1_7"/>
    <property type="match status" value="2"/>
</dbReference>
<keyword evidence="3" id="KW-1185">Reference proteome</keyword>
<sequence length="436" mass="50499">MEIKINVFLFHSNSYAKHIIRSTRAVTKRDSRVTLWKPLTIRELKLFLSIVFNMGLIRKSSIEEYWNSTMASQASNWFKRTISRNRFQNILRFLYVSDHSKNFPRDHPGYDPASRFRPLLNFMNRQFGRFLVPEKEICVDETLVASKGHNIMRQYIPSKAGKFGIKFWMLCESATGYILQMTVYRGRNFDPVPSGELQGTQVVTSLLSSANLLNKCYHVFCDRTLRKNRPMPNVIKSADPAPNNAVYMRKGKVLCMAYRDADGKRPVRMLSTYLPAQELRSGKPKIVHVYNKNMGGVDTTDSVMKAYSGQRKNRKTWKKVLLHLYHRILHNAYILYTKNTADTPIKSRVRFIQDVVESLSDTVTINVIPARARPHDQRRNIHVGVKLLSGRKEKDCCVCSRRSQAGGRRRSRTACSFCGKGLHRCCIQFHYNCHEY</sequence>
<evidence type="ECO:0000313" key="2">
    <source>
        <dbReference type="EMBL" id="KAJ8298284.1"/>
    </source>
</evidence>
<dbReference type="InterPro" id="IPR029526">
    <property type="entry name" value="PGBD"/>
</dbReference>
<feature type="domain" description="PiggyBac transposable element-derived protein" evidence="1">
    <location>
        <begin position="224"/>
        <end position="333"/>
    </location>
</feature>
<comment type="caution">
    <text evidence="2">The sequence shown here is derived from an EMBL/GenBank/DDBJ whole genome shotgun (WGS) entry which is preliminary data.</text>
</comment>
<evidence type="ECO:0000313" key="3">
    <source>
        <dbReference type="Proteomes" id="UP001217089"/>
    </source>
</evidence>
<name>A0ABQ9DYZ2_TEGGR</name>